<dbReference type="RefSeq" id="WP_084192157.1">
    <property type="nucleotide sequence ID" value="NZ_FTMG01000004.1"/>
</dbReference>
<dbReference type="Proteomes" id="UP000541583">
    <property type="component" value="Unassembled WGS sequence"/>
</dbReference>
<dbReference type="STRING" id="354630.SAMN05421821_104310"/>
<reference evidence="4 5" key="1">
    <citation type="submission" date="2020-08" db="EMBL/GenBank/DDBJ databases">
        <title>Genomic Encyclopedia of Type Strains, Phase IV (KMG-V): Genome sequencing to study the core and pangenomes of soil and plant-associated prokaryotes.</title>
        <authorList>
            <person name="Whitman W."/>
        </authorList>
    </citation>
    <scope>NUCLEOTIDE SEQUENCE [LARGE SCALE GENOMIC DNA]</scope>
    <source>
        <strain evidence="2 4">ANJLi2</strain>
        <strain evidence="3 5">MP601</strain>
    </source>
</reference>
<comment type="caution">
    <text evidence="3">The sequence shown here is derived from an EMBL/GenBank/DDBJ whole genome shotgun (WGS) entry which is preliminary data.</text>
</comment>
<keyword evidence="1" id="KW-0812">Transmembrane</keyword>
<keyword evidence="4" id="KW-1185">Reference proteome</keyword>
<keyword evidence="1" id="KW-0472">Membrane</keyword>
<dbReference type="OrthoDB" id="795346at2"/>
<dbReference type="EMBL" id="JACHCA010000004">
    <property type="protein sequence ID" value="MBB6127511.1"/>
    <property type="molecule type" value="Genomic_DNA"/>
</dbReference>
<keyword evidence="1" id="KW-1133">Transmembrane helix</keyword>
<evidence type="ECO:0000256" key="1">
    <source>
        <dbReference type="SAM" id="Phobius"/>
    </source>
</evidence>
<name>A0A1N6XI99_9SPHI</name>
<sequence length="167" mass="19669">MSDRSKKIFFALTIIVPFLAYCFYYYGMMIKNAPYRFSDFDSMSIQFGPVDSLINKYDSKTGDYQYVNKQDSLVKMHLRLTSDDLLYLHHKAADLGFWDFPVKELADSTKGKNRSIRYIIEFRYKKKSKRVVYDSGYVGDVRLIDANKNLIKEIEQSLYAAEERLKK</sequence>
<evidence type="ECO:0000313" key="4">
    <source>
        <dbReference type="Proteomes" id="UP000541583"/>
    </source>
</evidence>
<organism evidence="3 5">
    <name type="scientific">Mucilaginibacter lappiensis</name>
    <dbReference type="NCBI Taxonomy" id="354630"/>
    <lineage>
        <taxon>Bacteria</taxon>
        <taxon>Pseudomonadati</taxon>
        <taxon>Bacteroidota</taxon>
        <taxon>Sphingobacteriia</taxon>
        <taxon>Sphingobacteriales</taxon>
        <taxon>Sphingobacteriaceae</taxon>
        <taxon>Mucilaginibacter</taxon>
    </lineage>
</organism>
<proteinExistence type="predicted"/>
<evidence type="ECO:0000313" key="3">
    <source>
        <dbReference type="EMBL" id="MBB6127511.1"/>
    </source>
</evidence>
<dbReference type="EMBL" id="JACHCB010000004">
    <property type="protein sequence ID" value="MBB6109278.1"/>
    <property type="molecule type" value="Genomic_DNA"/>
</dbReference>
<evidence type="ECO:0000313" key="5">
    <source>
        <dbReference type="Proteomes" id="UP000548326"/>
    </source>
</evidence>
<gene>
    <name evidence="3" type="ORF">HDF22_001619</name>
    <name evidence="2" type="ORF">HDF23_002025</name>
</gene>
<feature type="transmembrane region" description="Helical" evidence="1">
    <location>
        <begin position="7"/>
        <end position="26"/>
    </location>
</feature>
<dbReference type="Proteomes" id="UP000548326">
    <property type="component" value="Unassembled WGS sequence"/>
</dbReference>
<dbReference type="AlphaFoldDB" id="A0A1N6XI99"/>
<protein>
    <submittedName>
        <fullName evidence="3">Uncharacterized protein</fullName>
    </submittedName>
</protein>
<evidence type="ECO:0000313" key="2">
    <source>
        <dbReference type="EMBL" id="MBB6109278.1"/>
    </source>
</evidence>
<accession>A0A1N6XI99</accession>